<dbReference type="Gene3D" id="3.40.50.11660">
    <property type="entry name" value="Glycosyl transferase family 10, C-terminal domain"/>
    <property type="match status" value="1"/>
</dbReference>
<dbReference type="Pfam" id="PF00852">
    <property type="entry name" value="Glyco_transf_10"/>
    <property type="match status" value="1"/>
</dbReference>
<evidence type="ECO:0000313" key="9">
    <source>
        <dbReference type="Proteomes" id="UP001153069"/>
    </source>
</evidence>
<evidence type="ECO:0000256" key="4">
    <source>
        <dbReference type="ARBA" id="ARBA00022679"/>
    </source>
</evidence>
<proteinExistence type="inferred from homology"/>
<dbReference type="PANTHER" id="PTHR11929">
    <property type="entry name" value="ALPHA- 1,3 -FUCOSYLTRANSFERASE"/>
    <property type="match status" value="1"/>
</dbReference>
<evidence type="ECO:0000256" key="5">
    <source>
        <dbReference type="RuleBase" id="RU003832"/>
    </source>
</evidence>
<keyword evidence="9" id="KW-1185">Reference proteome</keyword>
<comment type="similarity">
    <text evidence="2 5">Belongs to the glycosyltransferase 10 family.</text>
</comment>
<evidence type="ECO:0000256" key="1">
    <source>
        <dbReference type="ARBA" id="ARBA00004922"/>
    </source>
</evidence>
<dbReference type="EMBL" id="CAICTM010002232">
    <property type="protein sequence ID" value="CAB9528471.1"/>
    <property type="molecule type" value="Genomic_DNA"/>
</dbReference>
<dbReference type="AlphaFoldDB" id="A0A9N8EWD9"/>
<dbReference type="PANTHER" id="PTHR11929:SF194">
    <property type="entry name" value="ALPHA-(1,3)-FUCOSYLTRANSFERASE 10"/>
    <property type="match status" value="1"/>
</dbReference>
<keyword evidence="5" id="KW-0472">Membrane</keyword>
<dbReference type="OrthoDB" id="43306at2759"/>
<dbReference type="InterPro" id="IPR001503">
    <property type="entry name" value="Glyco_trans_10"/>
</dbReference>
<reference evidence="8" key="1">
    <citation type="submission" date="2020-06" db="EMBL/GenBank/DDBJ databases">
        <authorList>
            <consortium name="Plant Systems Biology data submission"/>
        </authorList>
    </citation>
    <scope>NUCLEOTIDE SEQUENCE</scope>
    <source>
        <strain evidence="8">D6</strain>
    </source>
</reference>
<feature type="transmembrane region" description="Helical" evidence="5">
    <location>
        <begin position="77"/>
        <end position="98"/>
    </location>
</feature>
<keyword evidence="5" id="KW-0333">Golgi apparatus</keyword>
<comment type="caution">
    <text evidence="8">The sequence shown here is derived from an EMBL/GenBank/DDBJ whole genome shotgun (WGS) entry which is preliminary data.</text>
</comment>
<keyword evidence="4 5" id="KW-0808">Transferase</keyword>
<feature type="compositionally biased region" description="Polar residues" evidence="6">
    <location>
        <begin position="38"/>
        <end position="54"/>
    </location>
</feature>
<keyword evidence="5" id="KW-1133">Transmembrane helix</keyword>
<feature type="domain" description="Fucosyltransferase C-terminal" evidence="7">
    <location>
        <begin position="388"/>
        <end position="563"/>
    </location>
</feature>
<feature type="compositionally biased region" description="Low complexity" evidence="6">
    <location>
        <begin position="55"/>
        <end position="67"/>
    </location>
</feature>
<dbReference type="SUPFAM" id="SSF53756">
    <property type="entry name" value="UDP-Glycosyltransferase/glycogen phosphorylase"/>
    <property type="match status" value="1"/>
</dbReference>
<comment type="subcellular location">
    <subcellularLocation>
        <location evidence="5">Golgi apparatus</location>
        <location evidence="5">Golgi stack membrane</location>
        <topology evidence="5">Single-pass type II membrane protein</topology>
    </subcellularLocation>
</comment>
<dbReference type="GO" id="GO:0046920">
    <property type="term" value="F:alpha-(1-&gt;3)-fucosyltransferase activity"/>
    <property type="evidence" value="ECO:0007669"/>
    <property type="project" value="TreeGrafter"/>
</dbReference>
<name>A0A9N8EWD9_9STRA</name>
<comment type="pathway">
    <text evidence="1">Protein modification; protein glycosylation.</text>
</comment>
<keyword evidence="5" id="KW-0812">Transmembrane</keyword>
<evidence type="ECO:0000256" key="6">
    <source>
        <dbReference type="SAM" id="MobiDB-lite"/>
    </source>
</evidence>
<gene>
    <name evidence="8" type="ORF">SEMRO_2234_G320150.1</name>
</gene>
<feature type="region of interest" description="Disordered" evidence="6">
    <location>
        <begin position="1"/>
        <end position="68"/>
    </location>
</feature>
<dbReference type="EC" id="2.4.1.-" evidence="5"/>
<evidence type="ECO:0000256" key="2">
    <source>
        <dbReference type="ARBA" id="ARBA00008919"/>
    </source>
</evidence>
<dbReference type="InterPro" id="IPR038577">
    <property type="entry name" value="GT10-like_C_sf"/>
</dbReference>
<evidence type="ECO:0000259" key="7">
    <source>
        <dbReference type="Pfam" id="PF00852"/>
    </source>
</evidence>
<sequence length="804" mass="91655">MMYESPPASSGWTKRRASSSRPSVECSSRRSVLPPLSVGTTCSNNSNESVRSALNSNNNSTSTTSSSRVNPLARQNVLFVILGLGVFLLLGNTVFLFVQLMDTDQEAQGNVFFRHYHRHHERLKNLFQKDWGGGDEEEALPVLPGHTSNIPPKTNIVPQDESIMLQEMENSIAKKLNMTQNPSSPKILSCRNSDCQRILLEEEQPPQVVYLNDLDQPRYLCGRTIEPHGLLVLSQAEHDQLCNNPQRQHPHYVLSTLFPVLPTRSNHIEKGSPLGPIKLGIKGVRLSRSVRFTRFRGPCDVSCYFIPNNLNTIAILRTVQGTDWQLGTSMEGPQYYDSLRGGGNKQSYLATTSLESDIPMPYFSWDDYAPEGKVTVPAVDYDKAIKGAVFMARNCQSRNRREDLVKALIQKSIAYNNQSVAAAESPFRIDSISRCLHNHDPPPTIHKDDKIEIVNQYLMYLAFENQNANDYITEKLWGSLFRTGALPVYMGAPNIEEHVPPHSIINGRDFANNAHALWEYLLQVARNRTLYESYHAWRDQPLPERFVRKYNFTHVHSTCRMCRWAFAKRYGWGWDHEQQSIQEADVRENRKLCWDGSTGLLQSPFREQWLSPNFVELEVEPNGNTDGEMGQGVVCEKLGDDEQQQQQNYTQTRSILLPNGDSVNRTIWNHDGILDMFVELESSSSSSNTDAQSVVLKMDLPLLLTGKEEDEEVSEKTLGNHQFWLQRGDRRVSVLTNHNLLWASDDGMVRLFFSLQSNVTFRIRILIEHLDLHRPQHRLEPTYFGQIVAQDFFHPLEKFLVLNG</sequence>
<organism evidence="8 9">
    <name type="scientific">Seminavis robusta</name>
    <dbReference type="NCBI Taxonomy" id="568900"/>
    <lineage>
        <taxon>Eukaryota</taxon>
        <taxon>Sar</taxon>
        <taxon>Stramenopiles</taxon>
        <taxon>Ochrophyta</taxon>
        <taxon>Bacillariophyta</taxon>
        <taxon>Bacillariophyceae</taxon>
        <taxon>Bacillariophycidae</taxon>
        <taxon>Naviculales</taxon>
        <taxon>Naviculaceae</taxon>
        <taxon>Seminavis</taxon>
    </lineage>
</organism>
<evidence type="ECO:0000313" key="8">
    <source>
        <dbReference type="EMBL" id="CAB9528471.1"/>
    </source>
</evidence>
<keyword evidence="3 5" id="KW-0328">Glycosyltransferase</keyword>
<evidence type="ECO:0000256" key="3">
    <source>
        <dbReference type="ARBA" id="ARBA00022676"/>
    </source>
</evidence>
<dbReference type="InterPro" id="IPR055270">
    <property type="entry name" value="Glyco_tran_10_C"/>
</dbReference>
<dbReference type="GO" id="GO:0032580">
    <property type="term" value="C:Golgi cisterna membrane"/>
    <property type="evidence" value="ECO:0007669"/>
    <property type="project" value="UniProtKB-SubCell"/>
</dbReference>
<feature type="compositionally biased region" description="Low complexity" evidence="6">
    <location>
        <begin position="19"/>
        <end position="31"/>
    </location>
</feature>
<protein>
    <recommendedName>
        <fullName evidence="5">Fucosyltransferase</fullName>
        <ecNumber evidence="5">2.4.1.-</ecNumber>
    </recommendedName>
</protein>
<dbReference type="Proteomes" id="UP001153069">
    <property type="component" value="Unassembled WGS sequence"/>
</dbReference>
<accession>A0A9N8EWD9</accession>